<sequence length="1438" mass="158987">MSAGANRPDWHLLSWANANPSLLPPCISTASMLIGIMTAHSIFSFLFRPIRQHGLPKMSRDRLFMTASAAIGLCAALSASVRFATSFGRILPWILAAGHAFTLCREIMTAKPCRSVIDGAASSALLVIVEGINGSQNLESSDATPQSLVTILLSILLLAIFLSVPRERSKLPQGRSVDRQNTACLIEVLFFLWPRKVFRLQDLRQRDINLLPLLPVRLRTSTLTENHRRFASRFSTHRLGLVLLKEYSGALILQSSLAILNSLAALGPNLILYRLLQHLGGERESGTREKMFLALLLGLSHLLPVIISSWMKWIGTSMIDVPMRYTLASLTYQKVLSLPTITLSAEEKEAQSMATLLHMNALSARACSAFPILHRVVGLFTQLISTTVVLIALVRWQSVAIAIAAALSITPLTMEFMNRWTASLFQIWKLMSSRNATLRDALLAIRQIKLSAAEACWKQKIYQIRDKEVRGYSDIAFLRFWMEIIGDISPAVLSGLPVYLYAQQSHELTASVAFTFISLFKDLQSQLWAIPQELPRIRAGWNSAGELDAFLRKEEMKDSQFVSSSVLSLRNATITWHTKGNDTEAFQLRNVQAEFPAGELSIVTGKTGSGKSLLLSALAGEAKILSGDICRPCSSKSEHTEEYHAENWTKPGSFALVSQNPWMDNATIQDNILFGLPMDAQRYSHVLYCCALDKDLLNFKDGDMTVITIKGVSLSGGQRSRIALARALYSRASFLLMDDVLSAVDAEVRKWIVEKALCGSLSRGRTRILVTHHEDQVHSEISYRLLIQDQTGVGEIVPKKTPPSITQSTQASSLADDGFSFDSLRRSPDKKATDTPAQASKPDAAEETFRLAPYIMYFNASGGAVNWLLAIFLLAICEWNTISVSLSLERWVSEGEKPREPSTPYSLSPGQAYMVMSALTTLTMSIRGLFMFRLYRAASKKLFYRMMEHIFGAPLRWLESTSHGDILQRCDRDIRIVDEDLTYSIGAFLALCSQLITVLLSSASLSLYSTPAMIALFWLFLKIGKKLIPATKYLTSVYSKTTSAFAQHRSSLYALDGLSTVRTYGVKNHFSQRANKLLDDMASATWYNSLHSVVTEFQLGLLGAIYVALSCYTIIASNAKGGAAGAALSFAVQLGSTVSALLQHISSMDSSLRTAERVHEYGCLEQEPMDGLNMDTSWPEKGDLVVSHYVAGYGPGLSDALRDVSFIIRPGETVGVVGRTGAGKSTLALAFARLIERRHGSILIDSVDISRVKLEVLRNRILTIPQDPHLFRGSLRATIDPDNVYSDEELVASLQQCRFFSAAARAEKESDAEIPDLSFMVNDGGSNLSQGQRQILCLIKAILSRKKIIILDEATSAVDMETDAVIQTMIQEALHDSTVMVIAHRLATVCQLDKVLVMQDGKVVEFGKPAELYRQKEQFWGLVNHSIDKEDLVRSFAL</sequence>
<keyword evidence="6" id="KW-0067">ATP-binding</keyword>
<evidence type="ECO:0000259" key="12">
    <source>
        <dbReference type="PROSITE" id="PS50929"/>
    </source>
</evidence>
<dbReference type="PROSITE" id="PS00211">
    <property type="entry name" value="ABC_TRANSPORTER_1"/>
    <property type="match status" value="1"/>
</dbReference>
<evidence type="ECO:0000256" key="1">
    <source>
        <dbReference type="ARBA" id="ARBA00004141"/>
    </source>
</evidence>
<accession>A0A2H4SBP0</accession>
<feature type="transmembrane region" description="Helical" evidence="10">
    <location>
        <begin position="291"/>
        <end position="314"/>
    </location>
</feature>
<evidence type="ECO:0000256" key="2">
    <source>
        <dbReference type="ARBA" id="ARBA00009726"/>
    </source>
</evidence>
<dbReference type="VEuPathDB" id="FungiDB:CCM_03167"/>
<keyword evidence="8 10" id="KW-0472">Membrane</keyword>
<keyword evidence="7 10" id="KW-1133">Transmembrane helix</keyword>
<dbReference type="EMBL" id="CP023323">
    <property type="protein sequence ID" value="ATY60525.1"/>
    <property type="molecule type" value="Genomic_DNA"/>
</dbReference>
<dbReference type="SUPFAM" id="SSF52540">
    <property type="entry name" value="P-loop containing nucleoside triphosphate hydrolases"/>
    <property type="match status" value="2"/>
</dbReference>
<dbReference type="CDD" id="cd03250">
    <property type="entry name" value="ABCC_MRP_domain1"/>
    <property type="match status" value="1"/>
</dbReference>
<feature type="region of interest" description="Disordered" evidence="9">
    <location>
        <begin position="795"/>
        <end position="819"/>
    </location>
</feature>
<dbReference type="CDD" id="cd03244">
    <property type="entry name" value="ABCC_MRP_domain2"/>
    <property type="match status" value="1"/>
</dbReference>
<dbReference type="Gene3D" id="1.20.1560.10">
    <property type="entry name" value="ABC transporter type 1, transmembrane domain"/>
    <property type="match status" value="2"/>
</dbReference>
<evidence type="ECO:0000256" key="5">
    <source>
        <dbReference type="ARBA" id="ARBA00022741"/>
    </source>
</evidence>
<dbReference type="SUPFAM" id="SSF90123">
    <property type="entry name" value="ABC transporter transmembrane region"/>
    <property type="match status" value="2"/>
</dbReference>
<dbReference type="GO" id="GO:0005524">
    <property type="term" value="F:ATP binding"/>
    <property type="evidence" value="ECO:0007669"/>
    <property type="project" value="UniProtKB-KW"/>
</dbReference>
<name>A0A2H4SBP0_CORMI</name>
<evidence type="ECO:0000256" key="6">
    <source>
        <dbReference type="ARBA" id="ARBA00022840"/>
    </source>
</evidence>
<dbReference type="InterPro" id="IPR036640">
    <property type="entry name" value="ABC1_TM_sf"/>
</dbReference>
<dbReference type="InterPro" id="IPR011527">
    <property type="entry name" value="ABC1_TM_dom"/>
</dbReference>
<dbReference type="InterPro" id="IPR017871">
    <property type="entry name" value="ABC_transporter-like_CS"/>
</dbReference>
<feature type="transmembrane region" description="Helical" evidence="10">
    <location>
        <begin position="147"/>
        <end position="165"/>
    </location>
</feature>
<evidence type="ECO:0000256" key="7">
    <source>
        <dbReference type="ARBA" id="ARBA00022989"/>
    </source>
</evidence>
<keyword evidence="3" id="KW-0813">Transport</keyword>
<feature type="domain" description="ABC transmembrane type-1" evidence="12">
    <location>
        <begin position="373"/>
        <end position="539"/>
    </location>
</feature>
<feature type="compositionally biased region" description="Polar residues" evidence="9">
    <location>
        <begin position="803"/>
        <end position="813"/>
    </location>
</feature>
<feature type="domain" description="ABC transmembrane type-1" evidence="12">
    <location>
        <begin position="912"/>
        <end position="1150"/>
    </location>
</feature>
<feature type="transmembrane region" description="Helical" evidence="10">
    <location>
        <begin position="63"/>
        <end position="84"/>
    </location>
</feature>
<dbReference type="FunFam" id="3.40.50.300:FF:001354">
    <property type="entry name" value="ATP-binding cassette (ABC) transporter, putative"/>
    <property type="match status" value="1"/>
</dbReference>
<dbReference type="OrthoDB" id="6500128at2759"/>
<dbReference type="InterPro" id="IPR027417">
    <property type="entry name" value="P-loop_NTPase"/>
</dbReference>
<dbReference type="InterPro" id="IPR003439">
    <property type="entry name" value="ABC_transporter-like_ATP-bd"/>
</dbReference>
<dbReference type="SMART" id="SM00382">
    <property type="entry name" value="AAA"/>
    <property type="match status" value="2"/>
</dbReference>
<organism evidence="13 14">
    <name type="scientific">Cordyceps militaris</name>
    <name type="common">Caterpillar fungus</name>
    <name type="synonym">Clavaria militaris</name>
    <dbReference type="NCBI Taxonomy" id="73501"/>
    <lineage>
        <taxon>Eukaryota</taxon>
        <taxon>Fungi</taxon>
        <taxon>Dikarya</taxon>
        <taxon>Ascomycota</taxon>
        <taxon>Pezizomycotina</taxon>
        <taxon>Sordariomycetes</taxon>
        <taxon>Hypocreomycetidae</taxon>
        <taxon>Hypocreales</taxon>
        <taxon>Cordycipitaceae</taxon>
        <taxon>Cordyceps</taxon>
    </lineage>
</organism>
<evidence type="ECO:0000259" key="11">
    <source>
        <dbReference type="PROSITE" id="PS50893"/>
    </source>
</evidence>
<dbReference type="Pfam" id="PF00005">
    <property type="entry name" value="ABC_tran"/>
    <property type="match status" value="2"/>
</dbReference>
<gene>
    <name evidence="13" type="ORF">A9K55_005803</name>
</gene>
<dbReference type="Pfam" id="PF00664">
    <property type="entry name" value="ABC_membrane"/>
    <property type="match status" value="1"/>
</dbReference>
<proteinExistence type="inferred from homology"/>
<dbReference type="Proteomes" id="UP000323067">
    <property type="component" value="Chromosome vi"/>
</dbReference>
<dbReference type="GO" id="GO:0140359">
    <property type="term" value="F:ABC-type transporter activity"/>
    <property type="evidence" value="ECO:0007669"/>
    <property type="project" value="InterPro"/>
</dbReference>
<evidence type="ECO:0000256" key="8">
    <source>
        <dbReference type="ARBA" id="ARBA00023136"/>
    </source>
</evidence>
<dbReference type="Gene3D" id="3.40.50.300">
    <property type="entry name" value="P-loop containing nucleotide triphosphate hydrolases"/>
    <property type="match status" value="2"/>
</dbReference>
<dbReference type="PROSITE" id="PS50929">
    <property type="entry name" value="ABC_TM1F"/>
    <property type="match status" value="2"/>
</dbReference>
<dbReference type="GO" id="GO:0016020">
    <property type="term" value="C:membrane"/>
    <property type="evidence" value="ECO:0007669"/>
    <property type="project" value="UniProtKB-SubCell"/>
</dbReference>
<evidence type="ECO:0000256" key="9">
    <source>
        <dbReference type="SAM" id="MobiDB-lite"/>
    </source>
</evidence>
<feature type="transmembrane region" description="Helical" evidence="10">
    <location>
        <begin position="372"/>
        <end position="393"/>
    </location>
</feature>
<dbReference type="PROSITE" id="PS50893">
    <property type="entry name" value="ABC_TRANSPORTER_2"/>
    <property type="match status" value="2"/>
</dbReference>
<evidence type="ECO:0000256" key="4">
    <source>
        <dbReference type="ARBA" id="ARBA00022692"/>
    </source>
</evidence>
<feature type="transmembrane region" description="Helical" evidence="10">
    <location>
        <begin position="1006"/>
        <end position="1024"/>
    </location>
</feature>
<dbReference type="PANTHER" id="PTHR24223:SF456">
    <property type="entry name" value="MULTIDRUG RESISTANCE-ASSOCIATED PROTEIN LETHAL(2)03659"/>
    <property type="match status" value="1"/>
</dbReference>
<feature type="transmembrane region" description="Helical" evidence="10">
    <location>
        <begin position="854"/>
        <end position="876"/>
    </location>
</feature>
<keyword evidence="5" id="KW-0547">Nucleotide-binding</keyword>
<feature type="region of interest" description="Disordered" evidence="9">
    <location>
        <begin position="825"/>
        <end position="844"/>
    </location>
</feature>
<evidence type="ECO:0000313" key="14">
    <source>
        <dbReference type="Proteomes" id="UP000323067"/>
    </source>
</evidence>
<evidence type="ECO:0000256" key="3">
    <source>
        <dbReference type="ARBA" id="ARBA00022448"/>
    </source>
</evidence>
<comment type="similarity">
    <text evidence="2">Belongs to the ABC transporter superfamily. ABCC family. Conjugate transporter (TC 3.A.1.208) subfamily.</text>
</comment>
<keyword evidence="4 10" id="KW-0812">Transmembrane</keyword>
<feature type="domain" description="ABC transporter" evidence="11">
    <location>
        <begin position="569"/>
        <end position="814"/>
    </location>
</feature>
<dbReference type="GO" id="GO:0016887">
    <property type="term" value="F:ATP hydrolysis activity"/>
    <property type="evidence" value="ECO:0007669"/>
    <property type="project" value="InterPro"/>
</dbReference>
<comment type="subcellular location">
    <subcellularLocation>
        <location evidence="1">Membrane</location>
        <topology evidence="1">Multi-pass membrane protein</topology>
    </subcellularLocation>
</comment>
<reference evidence="13 14" key="1">
    <citation type="journal article" date="2017" name="BMC Genomics">
        <title>Chromosome level assembly and secondary metabolite potential of the parasitic fungus Cordyceps militaris.</title>
        <authorList>
            <person name="Kramer G.J."/>
            <person name="Nodwell J.R."/>
        </authorList>
    </citation>
    <scope>NUCLEOTIDE SEQUENCE [LARGE SCALE GENOMIC DNA]</scope>
    <source>
        <strain evidence="13 14">ATCC 34164</strain>
    </source>
</reference>
<feature type="transmembrane region" description="Helical" evidence="10">
    <location>
        <begin position="22"/>
        <end position="43"/>
    </location>
</feature>
<dbReference type="PANTHER" id="PTHR24223">
    <property type="entry name" value="ATP-BINDING CASSETTE SUB-FAMILY C"/>
    <property type="match status" value="1"/>
</dbReference>
<protein>
    <submittedName>
        <fullName evidence="13">ABC bile acid</fullName>
    </submittedName>
</protein>
<dbReference type="InterPro" id="IPR050173">
    <property type="entry name" value="ABC_transporter_C-like"/>
</dbReference>
<feature type="domain" description="ABC transporter" evidence="11">
    <location>
        <begin position="1185"/>
        <end position="1425"/>
    </location>
</feature>
<evidence type="ECO:0000256" key="10">
    <source>
        <dbReference type="SAM" id="Phobius"/>
    </source>
</evidence>
<dbReference type="InterPro" id="IPR003593">
    <property type="entry name" value="AAA+_ATPase"/>
</dbReference>
<evidence type="ECO:0000313" key="13">
    <source>
        <dbReference type="EMBL" id="ATY60525.1"/>
    </source>
</evidence>
<feature type="transmembrane region" description="Helical" evidence="10">
    <location>
        <begin position="912"/>
        <end position="935"/>
    </location>
</feature>
<dbReference type="VEuPathDB" id="FungiDB:A9K55_005803"/>